<keyword evidence="2" id="KW-1133">Transmembrane helix</keyword>
<keyword evidence="2" id="KW-0472">Membrane</keyword>
<protein>
    <submittedName>
        <fullName evidence="3">Uncharacterized protein</fullName>
    </submittedName>
</protein>
<dbReference type="Proteomes" id="UP001205105">
    <property type="component" value="Unassembled WGS sequence"/>
</dbReference>
<evidence type="ECO:0000313" key="3">
    <source>
        <dbReference type="EMBL" id="KAI7843103.1"/>
    </source>
</evidence>
<proteinExistence type="predicted"/>
<evidence type="ECO:0000313" key="4">
    <source>
        <dbReference type="Proteomes" id="UP001205105"/>
    </source>
</evidence>
<keyword evidence="4" id="KW-1185">Reference proteome</keyword>
<name>A0AAD5DVD6_9CHLO</name>
<feature type="transmembrane region" description="Helical" evidence="2">
    <location>
        <begin position="48"/>
        <end position="72"/>
    </location>
</feature>
<feature type="region of interest" description="Disordered" evidence="1">
    <location>
        <begin position="80"/>
        <end position="99"/>
    </location>
</feature>
<sequence length="238" mass="26646">MLPPGFEVPPTNYDPQQLQQQVWQDVEEAFAEAQHQEQRWRPRPPWPLGLTLLCGGVVAAVVAAAVASVRLAEHEQRRQREAERQQRRQERKQLQERRTQLEAECSQLKRWLTGLRALQQLERRVPPPLVPGQRRRDHVQLVLTAVQLAHDLGLKLDLLGRYEQKIAACSGSARGSGSGRGRARGNGSGSGSGEDTPQSRRSRPRSRPERGRQQGGRQNVVAPLLRAMHGLLPAAGHQ</sequence>
<evidence type="ECO:0000256" key="1">
    <source>
        <dbReference type="SAM" id="MobiDB-lite"/>
    </source>
</evidence>
<dbReference type="AlphaFoldDB" id="A0AAD5DVD6"/>
<comment type="caution">
    <text evidence="3">The sequence shown here is derived from an EMBL/GenBank/DDBJ whole genome shotgun (WGS) entry which is preliminary data.</text>
</comment>
<organism evidence="3 4">
    <name type="scientific">Chlorella ohadii</name>
    <dbReference type="NCBI Taxonomy" id="2649997"/>
    <lineage>
        <taxon>Eukaryota</taxon>
        <taxon>Viridiplantae</taxon>
        <taxon>Chlorophyta</taxon>
        <taxon>core chlorophytes</taxon>
        <taxon>Trebouxiophyceae</taxon>
        <taxon>Chlorellales</taxon>
        <taxon>Chlorellaceae</taxon>
        <taxon>Chlorella clade</taxon>
        <taxon>Chlorella</taxon>
    </lineage>
</organism>
<dbReference type="EMBL" id="JADXDR010000043">
    <property type="protein sequence ID" value="KAI7843103.1"/>
    <property type="molecule type" value="Genomic_DNA"/>
</dbReference>
<feature type="region of interest" description="Disordered" evidence="1">
    <location>
        <begin position="170"/>
        <end position="221"/>
    </location>
</feature>
<keyword evidence="2" id="KW-0812">Transmembrane</keyword>
<accession>A0AAD5DVD6</accession>
<evidence type="ECO:0000256" key="2">
    <source>
        <dbReference type="SAM" id="Phobius"/>
    </source>
</evidence>
<feature type="compositionally biased region" description="Gly residues" evidence="1">
    <location>
        <begin position="174"/>
        <end position="192"/>
    </location>
</feature>
<reference evidence="3" key="1">
    <citation type="submission" date="2020-11" db="EMBL/GenBank/DDBJ databases">
        <title>Chlorella ohadii genome sequencing and assembly.</title>
        <authorList>
            <person name="Murik O."/>
            <person name="Treves H."/>
            <person name="Kedem I."/>
            <person name="Shotland Y."/>
            <person name="Kaplan A."/>
        </authorList>
    </citation>
    <scope>NUCLEOTIDE SEQUENCE</scope>
    <source>
        <strain evidence="3">1</strain>
    </source>
</reference>
<gene>
    <name evidence="3" type="ORF">COHA_003274</name>
</gene>